<evidence type="ECO:0000313" key="2">
    <source>
        <dbReference type="EMBL" id="KAF1957369.1"/>
    </source>
</evidence>
<evidence type="ECO:0000256" key="1">
    <source>
        <dbReference type="SAM" id="MobiDB-lite"/>
    </source>
</evidence>
<feature type="region of interest" description="Disordered" evidence="1">
    <location>
        <begin position="48"/>
        <end position="74"/>
    </location>
</feature>
<gene>
    <name evidence="2" type="ORF">CC80DRAFT_43133</name>
</gene>
<name>A0A6A5U087_9PLEO</name>
<protein>
    <submittedName>
        <fullName evidence="2">Uncharacterized protein</fullName>
    </submittedName>
</protein>
<accession>A0A6A5U087</accession>
<proteinExistence type="predicted"/>
<dbReference type="Proteomes" id="UP000800035">
    <property type="component" value="Unassembled WGS sequence"/>
</dbReference>
<sequence>MNPLPHYHIPLSPTSPHCTIPNVPNPRSVPDIPSHPDPSHFDLVSPMRAKSANPTSRLVAAANGEPDAHLPRGP</sequence>
<dbReference type="EMBL" id="ML976989">
    <property type="protein sequence ID" value="KAF1957369.1"/>
    <property type="molecule type" value="Genomic_DNA"/>
</dbReference>
<reference evidence="2" key="1">
    <citation type="journal article" date="2020" name="Stud. Mycol.">
        <title>101 Dothideomycetes genomes: a test case for predicting lifestyles and emergence of pathogens.</title>
        <authorList>
            <person name="Haridas S."/>
            <person name="Albert R."/>
            <person name="Binder M."/>
            <person name="Bloem J."/>
            <person name="Labutti K."/>
            <person name="Salamov A."/>
            <person name="Andreopoulos B."/>
            <person name="Baker S."/>
            <person name="Barry K."/>
            <person name="Bills G."/>
            <person name="Bluhm B."/>
            <person name="Cannon C."/>
            <person name="Castanera R."/>
            <person name="Culley D."/>
            <person name="Daum C."/>
            <person name="Ezra D."/>
            <person name="Gonzalez J."/>
            <person name="Henrissat B."/>
            <person name="Kuo A."/>
            <person name="Liang C."/>
            <person name="Lipzen A."/>
            <person name="Lutzoni F."/>
            <person name="Magnuson J."/>
            <person name="Mondo S."/>
            <person name="Nolan M."/>
            <person name="Ohm R."/>
            <person name="Pangilinan J."/>
            <person name="Park H.-J."/>
            <person name="Ramirez L."/>
            <person name="Alfaro M."/>
            <person name="Sun H."/>
            <person name="Tritt A."/>
            <person name="Yoshinaga Y."/>
            <person name="Zwiers L.-H."/>
            <person name="Turgeon B."/>
            <person name="Goodwin S."/>
            <person name="Spatafora J."/>
            <person name="Crous P."/>
            <person name="Grigoriev I."/>
        </authorList>
    </citation>
    <scope>NUCLEOTIDE SEQUENCE</scope>
    <source>
        <strain evidence="2">CBS 675.92</strain>
    </source>
</reference>
<keyword evidence="3" id="KW-1185">Reference proteome</keyword>
<organism evidence="2 3">
    <name type="scientific">Byssothecium circinans</name>
    <dbReference type="NCBI Taxonomy" id="147558"/>
    <lineage>
        <taxon>Eukaryota</taxon>
        <taxon>Fungi</taxon>
        <taxon>Dikarya</taxon>
        <taxon>Ascomycota</taxon>
        <taxon>Pezizomycotina</taxon>
        <taxon>Dothideomycetes</taxon>
        <taxon>Pleosporomycetidae</taxon>
        <taxon>Pleosporales</taxon>
        <taxon>Massarineae</taxon>
        <taxon>Massarinaceae</taxon>
        <taxon>Byssothecium</taxon>
    </lineage>
</organism>
<feature type="region of interest" description="Disordered" evidence="1">
    <location>
        <begin position="21"/>
        <end position="40"/>
    </location>
</feature>
<dbReference type="AlphaFoldDB" id="A0A6A5U087"/>
<evidence type="ECO:0000313" key="3">
    <source>
        <dbReference type="Proteomes" id="UP000800035"/>
    </source>
</evidence>